<name>A0A7X6JWP7_9RHOB</name>
<dbReference type="EMBL" id="JAAZQQ010000001">
    <property type="protein sequence ID" value="NKX43920.1"/>
    <property type="molecule type" value="Genomic_DNA"/>
</dbReference>
<sequence length="443" mass="47087">MPPVTPSARRAQLTGNRIRERRLVRGIKQAELAEAVGISASYLNLIEHNRRRIGGKLLVALARALDVEPAQLSEGADATLYDALQSAAQALPAPFGARPETDRIDELAGRFPGWTALIAAQQKRIAALDALVEGLRDRLGHDPVLAESMHEVLSTVAAIRSTADILVREPDLEAVWRSRFHRNLHEEAERLSTRATALLRHFEAEEEDAGSRAASTPIETVEAMFEAAGHHFPAIEAEGWAAIPGVIARAAGMEDPATRDLAERLLTAYADDAARLPLALVRPAAEAAGYDPAALLALGAGDVALVLRRLATLPRQAALGEGAPPFGLAVCDGSGALIFRRRLTAFSIPRFGAGCPLWPLYRALGRPGQPEAALIEMPQGARFRAWAVSQPAAPAGFGEAPVMQAVMLVTPAEALRSPAPAGPVIAAGPGCHLCPRTECPARR</sequence>
<dbReference type="InterPro" id="IPR018653">
    <property type="entry name" value="ScfR_C"/>
</dbReference>
<dbReference type="CDD" id="cd00093">
    <property type="entry name" value="HTH_XRE"/>
    <property type="match status" value="1"/>
</dbReference>
<keyword evidence="4" id="KW-1185">Reference proteome</keyword>
<comment type="caution">
    <text evidence="3">The sequence shown here is derived from an EMBL/GenBank/DDBJ whole genome shotgun (WGS) entry which is preliminary data.</text>
</comment>
<dbReference type="Pfam" id="PF01381">
    <property type="entry name" value="HTH_3"/>
    <property type="match status" value="1"/>
</dbReference>
<dbReference type="GO" id="GO:0003700">
    <property type="term" value="F:DNA-binding transcription factor activity"/>
    <property type="evidence" value="ECO:0007669"/>
    <property type="project" value="TreeGrafter"/>
</dbReference>
<dbReference type="InterPro" id="IPR001387">
    <property type="entry name" value="Cro/C1-type_HTH"/>
</dbReference>
<evidence type="ECO:0000313" key="3">
    <source>
        <dbReference type="EMBL" id="NKX43920.1"/>
    </source>
</evidence>
<keyword evidence="1" id="KW-0238">DNA-binding</keyword>
<gene>
    <name evidence="3" type="ORF">HCU73_04895</name>
</gene>
<dbReference type="AlphaFoldDB" id="A0A7X6JWP7"/>
<dbReference type="SUPFAM" id="SSF47413">
    <property type="entry name" value="lambda repressor-like DNA-binding domains"/>
    <property type="match status" value="1"/>
</dbReference>
<evidence type="ECO:0000259" key="2">
    <source>
        <dbReference type="PROSITE" id="PS50943"/>
    </source>
</evidence>
<dbReference type="PANTHER" id="PTHR46797:SF1">
    <property type="entry name" value="METHYLPHOSPHONATE SYNTHASE"/>
    <property type="match status" value="1"/>
</dbReference>
<dbReference type="GO" id="GO:0003677">
    <property type="term" value="F:DNA binding"/>
    <property type="evidence" value="ECO:0007669"/>
    <property type="project" value="UniProtKB-KW"/>
</dbReference>
<evidence type="ECO:0000256" key="1">
    <source>
        <dbReference type="ARBA" id="ARBA00023125"/>
    </source>
</evidence>
<protein>
    <submittedName>
        <fullName evidence="3">DUF2083 domain-containing protein</fullName>
    </submittedName>
</protein>
<reference evidence="3 4" key="1">
    <citation type="submission" date="2020-04" db="EMBL/GenBank/DDBJ databases">
        <authorList>
            <person name="Yoon J."/>
        </authorList>
    </citation>
    <scope>NUCLEOTIDE SEQUENCE [LARGE SCALE GENOMIC DNA]</scope>
    <source>
        <strain evidence="3 4">KMU-115</strain>
    </source>
</reference>
<dbReference type="InterPro" id="IPR010982">
    <property type="entry name" value="Lambda_DNA-bd_dom_sf"/>
</dbReference>
<accession>A0A7X6JWP7</accession>
<proteinExistence type="predicted"/>
<dbReference type="Proteomes" id="UP000526408">
    <property type="component" value="Unassembled WGS sequence"/>
</dbReference>
<dbReference type="Gene3D" id="1.10.260.40">
    <property type="entry name" value="lambda repressor-like DNA-binding domains"/>
    <property type="match status" value="1"/>
</dbReference>
<dbReference type="GO" id="GO:0005829">
    <property type="term" value="C:cytosol"/>
    <property type="evidence" value="ECO:0007669"/>
    <property type="project" value="TreeGrafter"/>
</dbReference>
<dbReference type="PANTHER" id="PTHR46797">
    <property type="entry name" value="HTH-TYPE TRANSCRIPTIONAL REGULATOR"/>
    <property type="match status" value="1"/>
</dbReference>
<dbReference type="InterPro" id="IPR050807">
    <property type="entry name" value="TransReg_Diox_bact_type"/>
</dbReference>
<dbReference type="PROSITE" id="PS50943">
    <property type="entry name" value="HTH_CROC1"/>
    <property type="match status" value="1"/>
</dbReference>
<feature type="domain" description="HTH cro/C1-type" evidence="2">
    <location>
        <begin position="18"/>
        <end position="72"/>
    </location>
</feature>
<dbReference type="SMART" id="SM00530">
    <property type="entry name" value="HTH_XRE"/>
    <property type="match status" value="1"/>
</dbReference>
<dbReference type="Pfam" id="PF09856">
    <property type="entry name" value="ScfRs"/>
    <property type="match status" value="1"/>
</dbReference>
<organism evidence="3 4">
    <name type="scientific">Roseicyclus persicicus</name>
    <dbReference type="NCBI Taxonomy" id="2650661"/>
    <lineage>
        <taxon>Bacteria</taxon>
        <taxon>Pseudomonadati</taxon>
        <taxon>Pseudomonadota</taxon>
        <taxon>Alphaproteobacteria</taxon>
        <taxon>Rhodobacterales</taxon>
        <taxon>Roseobacteraceae</taxon>
        <taxon>Roseicyclus</taxon>
    </lineage>
</organism>
<dbReference type="RefSeq" id="WP_168622255.1">
    <property type="nucleotide sequence ID" value="NZ_JAAZQQ010000001.1"/>
</dbReference>
<evidence type="ECO:0000313" key="4">
    <source>
        <dbReference type="Proteomes" id="UP000526408"/>
    </source>
</evidence>